<dbReference type="PATRIC" id="fig|28229.4.peg.1638"/>
<protein>
    <submittedName>
        <fullName evidence="2">YbaK/prolyl-tRNA synthetase associated region</fullName>
    </submittedName>
</protein>
<evidence type="ECO:0000313" key="3">
    <source>
        <dbReference type="Proteomes" id="UP000029843"/>
    </source>
</evidence>
<dbReference type="Pfam" id="PF04073">
    <property type="entry name" value="tRNA_edit"/>
    <property type="match status" value="1"/>
</dbReference>
<dbReference type="Proteomes" id="UP000029843">
    <property type="component" value="Unassembled WGS sequence"/>
</dbReference>
<accession>A0A099KSI2</accession>
<keyword evidence="2" id="KW-0436">Ligase</keyword>
<gene>
    <name evidence="2" type="ORF">ND2E_2606</name>
</gene>
<dbReference type="EMBL" id="JQED01000015">
    <property type="protein sequence ID" value="KGJ93140.1"/>
    <property type="molecule type" value="Genomic_DNA"/>
</dbReference>
<dbReference type="CDD" id="cd04332">
    <property type="entry name" value="YbaK_like"/>
    <property type="match status" value="1"/>
</dbReference>
<name>A0A099KSI2_COLPS</name>
<dbReference type="RefSeq" id="WP_033093348.1">
    <property type="nucleotide sequence ID" value="NZ_JQED01000015.1"/>
</dbReference>
<dbReference type="InterPro" id="IPR007214">
    <property type="entry name" value="YbaK/aa-tRNA-synth-assoc-dom"/>
</dbReference>
<evidence type="ECO:0000259" key="1">
    <source>
        <dbReference type="Pfam" id="PF04073"/>
    </source>
</evidence>
<dbReference type="Gene3D" id="3.90.960.10">
    <property type="entry name" value="YbaK/aminoacyl-tRNA synthetase-associated domain"/>
    <property type="match status" value="1"/>
</dbReference>
<feature type="domain" description="YbaK/aminoacyl-tRNA synthetase-associated" evidence="1">
    <location>
        <begin position="37"/>
        <end position="140"/>
    </location>
</feature>
<proteinExistence type="predicted"/>
<dbReference type="OrthoDB" id="9786549at2"/>
<organism evidence="2 3">
    <name type="scientific">Colwellia psychrerythraea</name>
    <name type="common">Vibrio psychroerythus</name>
    <dbReference type="NCBI Taxonomy" id="28229"/>
    <lineage>
        <taxon>Bacteria</taxon>
        <taxon>Pseudomonadati</taxon>
        <taxon>Pseudomonadota</taxon>
        <taxon>Gammaproteobacteria</taxon>
        <taxon>Alteromonadales</taxon>
        <taxon>Colwelliaceae</taxon>
        <taxon>Colwellia</taxon>
    </lineage>
</organism>
<dbReference type="InterPro" id="IPR036754">
    <property type="entry name" value="YbaK/aa-tRNA-synt-asso_dom_sf"/>
</dbReference>
<sequence length="159" mass="18013">MNISTRLTRYLIDKNIPYQEIGHFHSNSSIGTAISSNISLSEIAKVVLLKNHEDRKLMAILPADHKISLSALNERLHGQYRLMKEQDVYQLFSDCNLGAIPPAADAYNMNMVCDEKLDKLLNVYLEAGDHETLLCVDQEGFHALMTSGKHMNFSHQVFH</sequence>
<dbReference type="SUPFAM" id="SSF55826">
    <property type="entry name" value="YbaK/ProRS associated domain"/>
    <property type="match status" value="1"/>
</dbReference>
<dbReference type="AlphaFoldDB" id="A0A099KSI2"/>
<dbReference type="GO" id="GO:0002161">
    <property type="term" value="F:aminoacyl-tRNA deacylase activity"/>
    <property type="evidence" value="ECO:0007669"/>
    <property type="project" value="InterPro"/>
</dbReference>
<reference evidence="2 3" key="1">
    <citation type="submission" date="2014-08" db="EMBL/GenBank/DDBJ databases">
        <title>Genomic and Phenotypic Diversity of Colwellia psychrerythraea strains from Disparate Marine Basins.</title>
        <authorList>
            <person name="Techtmann S.M."/>
            <person name="Stelling S.C."/>
            <person name="Utturkar S.M."/>
            <person name="Alshibli N."/>
            <person name="Harris A."/>
            <person name="Brown S.D."/>
            <person name="Hazen T.C."/>
        </authorList>
    </citation>
    <scope>NUCLEOTIDE SEQUENCE [LARGE SCALE GENOMIC DNA]</scope>
    <source>
        <strain evidence="2 3">ND2E</strain>
    </source>
</reference>
<comment type="caution">
    <text evidence="2">The sequence shown here is derived from an EMBL/GenBank/DDBJ whole genome shotgun (WGS) entry which is preliminary data.</text>
</comment>
<dbReference type="GO" id="GO:0004812">
    <property type="term" value="F:aminoacyl-tRNA ligase activity"/>
    <property type="evidence" value="ECO:0007669"/>
    <property type="project" value="UniProtKB-KW"/>
</dbReference>
<keyword evidence="2" id="KW-0030">Aminoacyl-tRNA synthetase</keyword>
<evidence type="ECO:0000313" key="2">
    <source>
        <dbReference type="EMBL" id="KGJ93140.1"/>
    </source>
</evidence>